<organism evidence="5 6">
    <name type="scientific">Thermobaculum terrenum (strain ATCC BAA-798 / CCMEE 7001 / YNP1)</name>
    <dbReference type="NCBI Taxonomy" id="525904"/>
    <lineage>
        <taxon>Bacteria</taxon>
        <taxon>Bacillati</taxon>
        <taxon>Chloroflexota</taxon>
        <taxon>Chloroflexia</taxon>
        <taxon>Candidatus Thermobaculales</taxon>
        <taxon>Candidatus Thermobaculaceae</taxon>
        <taxon>Thermobaculum</taxon>
    </lineage>
</organism>
<evidence type="ECO:0000259" key="4">
    <source>
        <dbReference type="Pfam" id="PF04715"/>
    </source>
</evidence>
<dbReference type="Pfam" id="PF04715">
    <property type="entry name" value="Anth_synt_I_N"/>
    <property type="match status" value="1"/>
</dbReference>
<keyword evidence="6" id="KW-1185">Reference proteome</keyword>
<dbReference type="PANTHER" id="PTHR11236">
    <property type="entry name" value="AMINOBENZOATE/ANTHRANILATE SYNTHASE"/>
    <property type="match status" value="1"/>
</dbReference>
<dbReference type="GO" id="GO:0046820">
    <property type="term" value="F:4-amino-4-deoxychorismate synthase activity"/>
    <property type="evidence" value="ECO:0007669"/>
    <property type="project" value="UniProtKB-EC"/>
</dbReference>
<protein>
    <recommendedName>
        <fullName evidence="1">aminodeoxychorismate synthase</fullName>
        <ecNumber evidence="1">2.6.1.85</ecNumber>
    </recommendedName>
</protein>
<dbReference type="PRINTS" id="PR00095">
    <property type="entry name" value="ANTSNTHASEI"/>
</dbReference>
<dbReference type="InterPro" id="IPR006805">
    <property type="entry name" value="Anth_synth_I_N"/>
</dbReference>
<dbReference type="STRING" id="525904.Tter_1546"/>
<sequence length="466" mass="52493">MGDKYNPVVVELNITPIEAARRLRCLPGFIFLDSSLANERMGRYSYIAADPFMQLRSDGRKILVESESQSLLEDDPWSVLNSRIACLKLERLNGLPPFQGGVAGYWGYDLGRHLVRLPHLAKKDVSLPDMWLGFYDWVVSFDHIANNAWLISTGLPLWDRNYAKERARQVLTMLEGFPSDQVTVYRPDARIRFRCETAYKEYVQMILKAKDYIRRGDIYQVNLSHRLQANYPEDPWGLYLHLRSRAPAPYSAYLELDTQQAILSFSPERFLSVREGVIETRPIKGTRPRGITLDEDQAMALELSNSSKDKAENLMIVDLLRNDLGKVAEIGSVKVTDLFAIEGYSHVWQMVSTVRARIRSGLDSLDVLYAAFPGGSITGCPKIRAMEIIEELEPFRRGVYCGSIGYLSFTGDMDTSIVIRTMIYDAGKLLLQVGGGIVADSDPDAEYHETMAKANTIIASLGATIN</sequence>
<keyword evidence="5" id="KW-0032">Aminotransferase</keyword>
<dbReference type="Gene3D" id="3.60.120.10">
    <property type="entry name" value="Anthranilate synthase"/>
    <property type="match status" value="1"/>
</dbReference>
<evidence type="ECO:0000313" key="6">
    <source>
        <dbReference type="Proteomes" id="UP000000323"/>
    </source>
</evidence>
<dbReference type="GO" id="GO:0000162">
    <property type="term" value="P:L-tryptophan biosynthetic process"/>
    <property type="evidence" value="ECO:0007669"/>
    <property type="project" value="TreeGrafter"/>
</dbReference>
<dbReference type="InterPro" id="IPR005802">
    <property type="entry name" value="ADC_synth_comp_1"/>
</dbReference>
<evidence type="ECO:0000256" key="2">
    <source>
        <dbReference type="ARBA" id="ARBA00022679"/>
    </source>
</evidence>
<proteinExistence type="predicted"/>
<feature type="domain" description="Anthranilate synthase component I N-terminal" evidence="4">
    <location>
        <begin position="14"/>
        <end position="149"/>
    </location>
</feature>
<dbReference type="EMBL" id="CP001825">
    <property type="protein sequence ID" value="ACZ42452.1"/>
    <property type="molecule type" value="Genomic_DNA"/>
</dbReference>
<evidence type="ECO:0000259" key="3">
    <source>
        <dbReference type="Pfam" id="PF00425"/>
    </source>
</evidence>
<keyword evidence="2 5" id="KW-0808">Transferase</keyword>
<dbReference type="SUPFAM" id="SSF56322">
    <property type="entry name" value="ADC synthase"/>
    <property type="match status" value="1"/>
</dbReference>
<dbReference type="GO" id="GO:0009396">
    <property type="term" value="P:folic acid-containing compound biosynthetic process"/>
    <property type="evidence" value="ECO:0007669"/>
    <property type="project" value="InterPro"/>
</dbReference>
<dbReference type="AlphaFoldDB" id="D1CCD7"/>
<dbReference type="InterPro" id="IPR019999">
    <property type="entry name" value="Anth_synth_I-like"/>
</dbReference>
<dbReference type="InterPro" id="IPR015890">
    <property type="entry name" value="Chorismate_C"/>
</dbReference>
<dbReference type="Proteomes" id="UP000000323">
    <property type="component" value="Chromosome 1"/>
</dbReference>
<accession>D1CCD7</accession>
<dbReference type="eggNOG" id="COG0147">
    <property type="taxonomic scope" value="Bacteria"/>
</dbReference>
<evidence type="ECO:0000313" key="5">
    <source>
        <dbReference type="EMBL" id="ACZ42452.1"/>
    </source>
</evidence>
<dbReference type="EC" id="2.6.1.85" evidence="1"/>
<dbReference type="InterPro" id="IPR005801">
    <property type="entry name" value="ADC_synthase"/>
</dbReference>
<reference evidence="6" key="1">
    <citation type="journal article" date="2010" name="Stand. Genomic Sci.">
        <title>Complete genome sequence of 'Thermobaculum terrenum' type strain (YNP1).</title>
        <authorList>
            <person name="Kiss H."/>
            <person name="Cleland D."/>
            <person name="Lapidus A."/>
            <person name="Lucas S."/>
            <person name="Glavina Del Rio T."/>
            <person name="Nolan M."/>
            <person name="Tice H."/>
            <person name="Han C."/>
            <person name="Goodwin L."/>
            <person name="Pitluck S."/>
            <person name="Liolios K."/>
            <person name="Ivanova N."/>
            <person name="Mavromatis K."/>
            <person name="Ovchinnikova G."/>
            <person name="Pati A."/>
            <person name="Chen A."/>
            <person name="Palaniappan K."/>
            <person name="Land M."/>
            <person name="Hauser L."/>
            <person name="Chang Y."/>
            <person name="Jeffries C."/>
            <person name="Lu M."/>
            <person name="Brettin T."/>
            <person name="Detter J."/>
            <person name="Goker M."/>
            <person name="Tindall B."/>
            <person name="Beck B."/>
            <person name="McDermott T."/>
            <person name="Woyke T."/>
            <person name="Bristow J."/>
            <person name="Eisen J."/>
            <person name="Markowitz V."/>
            <person name="Hugenholtz P."/>
            <person name="Kyrpides N."/>
            <person name="Klenk H."/>
            <person name="Cheng J."/>
        </authorList>
    </citation>
    <scope>NUCLEOTIDE SEQUENCE [LARGE SCALE GENOMIC DNA]</scope>
    <source>
        <strain evidence="6">ATCC BAA-798 / YNP1</strain>
    </source>
</reference>
<feature type="domain" description="Chorismate-utilising enzyme C-terminal" evidence="3">
    <location>
        <begin position="200"/>
        <end position="453"/>
    </location>
</feature>
<dbReference type="Pfam" id="PF00425">
    <property type="entry name" value="Chorismate_bind"/>
    <property type="match status" value="1"/>
</dbReference>
<dbReference type="NCBIfam" id="TIGR00553">
    <property type="entry name" value="pabB"/>
    <property type="match status" value="1"/>
</dbReference>
<dbReference type="KEGG" id="ttr:Tter_1546"/>
<evidence type="ECO:0000256" key="1">
    <source>
        <dbReference type="ARBA" id="ARBA00013139"/>
    </source>
</evidence>
<dbReference type="PANTHER" id="PTHR11236:SF50">
    <property type="entry name" value="AMINODEOXYCHORISMATE SYNTHASE COMPONENT 1"/>
    <property type="match status" value="1"/>
</dbReference>
<dbReference type="HOGENOM" id="CLU_006493_7_2_0"/>
<name>D1CCD7_THET1</name>
<gene>
    <name evidence="5" type="ordered locus">Tter_1546</name>
</gene>